<dbReference type="GO" id="GO:0009279">
    <property type="term" value="C:cell outer membrane"/>
    <property type="evidence" value="ECO:0007669"/>
    <property type="project" value="UniProtKB-SubCell"/>
</dbReference>
<proteinExistence type="inferred from homology"/>
<dbReference type="InterPro" id="IPR049712">
    <property type="entry name" value="Poly_export"/>
</dbReference>
<keyword evidence="11 15" id="KW-0472">Membrane</keyword>
<evidence type="ECO:0000256" key="8">
    <source>
        <dbReference type="ARBA" id="ARBA00023047"/>
    </source>
</evidence>
<dbReference type="Gene3D" id="3.10.560.10">
    <property type="entry name" value="Outer membrane lipoprotein wza domain like"/>
    <property type="match status" value="1"/>
</dbReference>
<evidence type="ECO:0000259" key="16">
    <source>
        <dbReference type="Pfam" id="PF02563"/>
    </source>
</evidence>
<keyword evidence="13" id="KW-0998">Cell outer membrane</keyword>
<keyword evidence="9" id="KW-0406">Ion transport</keyword>
<dbReference type="GO" id="GO:0006811">
    <property type="term" value="P:monoatomic ion transport"/>
    <property type="evidence" value="ECO:0007669"/>
    <property type="project" value="UniProtKB-KW"/>
</dbReference>
<dbReference type="PANTHER" id="PTHR33619:SF3">
    <property type="entry name" value="POLYSACCHARIDE EXPORT PROTEIN GFCE-RELATED"/>
    <property type="match status" value="1"/>
</dbReference>
<feature type="domain" description="Polysaccharide export protein N-terminal" evidence="16">
    <location>
        <begin position="62"/>
        <end position="133"/>
    </location>
</feature>
<name>A0A7V3RGV4_UNCW3</name>
<evidence type="ECO:0000256" key="11">
    <source>
        <dbReference type="ARBA" id="ARBA00023136"/>
    </source>
</evidence>
<evidence type="ECO:0000256" key="2">
    <source>
        <dbReference type="ARBA" id="ARBA00009450"/>
    </source>
</evidence>
<evidence type="ECO:0000256" key="13">
    <source>
        <dbReference type="ARBA" id="ARBA00023237"/>
    </source>
</evidence>
<comment type="caution">
    <text evidence="18">The sequence shown here is derived from an EMBL/GenBank/DDBJ whole genome shotgun (WGS) entry which is preliminary data.</text>
</comment>
<evidence type="ECO:0000256" key="3">
    <source>
        <dbReference type="ARBA" id="ARBA00022448"/>
    </source>
</evidence>
<dbReference type="InterPro" id="IPR054765">
    <property type="entry name" value="SLBB_dom"/>
</dbReference>
<evidence type="ECO:0000256" key="7">
    <source>
        <dbReference type="ARBA" id="ARBA00022729"/>
    </source>
</evidence>
<keyword evidence="7" id="KW-0732">Signal</keyword>
<dbReference type="GO" id="GO:0015159">
    <property type="term" value="F:polysaccharide transmembrane transporter activity"/>
    <property type="evidence" value="ECO:0007669"/>
    <property type="project" value="InterPro"/>
</dbReference>
<feature type="transmembrane region" description="Helical" evidence="15">
    <location>
        <begin position="30"/>
        <end position="56"/>
    </location>
</feature>
<sequence>MVLSCGSNGGGFSYTKIPSQPYLCSIDAQILIWAIDNLIVFVYNGSMFMTILFGLLGTIDSTVYRIESGDVLEVVVLGQEELSRDLLVMHNGNITFPLIGDIKVAGLTTNEVADTIASLLRKYFVQPLVSVILKGPSISTVAIYGEVVRPGTVQYQRGLRISDYVALAGGPTERANLRKVKVVRNTGSGVKVYNVNLDAILKKGIEKGNFELKAGDWVYVGRRFMINWGTVLQFATLTLSAINLYVTIERLK</sequence>
<evidence type="ECO:0000256" key="15">
    <source>
        <dbReference type="SAM" id="Phobius"/>
    </source>
</evidence>
<evidence type="ECO:0000256" key="6">
    <source>
        <dbReference type="ARBA" id="ARBA00022692"/>
    </source>
</evidence>
<organism evidence="18">
    <name type="scientific">candidate division WOR-3 bacterium</name>
    <dbReference type="NCBI Taxonomy" id="2052148"/>
    <lineage>
        <taxon>Bacteria</taxon>
        <taxon>Bacteria division WOR-3</taxon>
    </lineage>
</organism>
<keyword evidence="15" id="KW-1133">Transmembrane helix</keyword>
<gene>
    <name evidence="18" type="ORF">ENX68_02920</name>
</gene>
<dbReference type="PANTHER" id="PTHR33619">
    <property type="entry name" value="POLYSACCHARIDE EXPORT PROTEIN GFCE-RELATED"/>
    <property type="match status" value="1"/>
</dbReference>
<feature type="transmembrane region" description="Helical" evidence="15">
    <location>
        <begin position="231"/>
        <end position="248"/>
    </location>
</feature>
<evidence type="ECO:0000256" key="12">
    <source>
        <dbReference type="ARBA" id="ARBA00023139"/>
    </source>
</evidence>
<evidence type="ECO:0000313" key="18">
    <source>
        <dbReference type="EMBL" id="HGE77939.1"/>
    </source>
</evidence>
<dbReference type="Gene3D" id="3.30.1950.10">
    <property type="entry name" value="wza like domain"/>
    <property type="match status" value="1"/>
</dbReference>
<dbReference type="Pfam" id="PF02563">
    <property type="entry name" value="Poly_export"/>
    <property type="match status" value="1"/>
</dbReference>
<keyword evidence="3" id="KW-0813">Transport</keyword>
<evidence type="ECO:0000259" key="17">
    <source>
        <dbReference type="Pfam" id="PF22461"/>
    </source>
</evidence>
<keyword evidence="6 15" id="KW-0812">Transmembrane</keyword>
<dbReference type="EMBL" id="DTOZ01000074">
    <property type="protein sequence ID" value="HGE77939.1"/>
    <property type="molecule type" value="Genomic_DNA"/>
</dbReference>
<dbReference type="Pfam" id="PF22461">
    <property type="entry name" value="SLBB_2"/>
    <property type="match status" value="1"/>
</dbReference>
<evidence type="ECO:0000256" key="4">
    <source>
        <dbReference type="ARBA" id="ARBA00022452"/>
    </source>
</evidence>
<keyword evidence="14" id="KW-0449">Lipoprotein</keyword>
<dbReference type="InterPro" id="IPR003715">
    <property type="entry name" value="Poly_export_N"/>
</dbReference>
<evidence type="ECO:0000256" key="9">
    <source>
        <dbReference type="ARBA" id="ARBA00023065"/>
    </source>
</evidence>
<keyword evidence="5" id="KW-0762">Sugar transport</keyword>
<evidence type="ECO:0000256" key="5">
    <source>
        <dbReference type="ARBA" id="ARBA00022597"/>
    </source>
</evidence>
<accession>A0A7V3RGV4</accession>
<keyword evidence="12" id="KW-0564">Palmitate</keyword>
<comment type="subcellular location">
    <subcellularLocation>
        <location evidence="1">Cell outer membrane</location>
        <topology evidence="1">Multi-pass membrane protein</topology>
    </subcellularLocation>
</comment>
<reference evidence="18" key="1">
    <citation type="journal article" date="2020" name="mSystems">
        <title>Genome- and Community-Level Interaction Insights into Carbon Utilization and Element Cycling Functions of Hydrothermarchaeota in Hydrothermal Sediment.</title>
        <authorList>
            <person name="Zhou Z."/>
            <person name="Liu Y."/>
            <person name="Xu W."/>
            <person name="Pan J."/>
            <person name="Luo Z.H."/>
            <person name="Li M."/>
        </authorList>
    </citation>
    <scope>NUCLEOTIDE SEQUENCE [LARGE SCALE GENOMIC DNA]</scope>
    <source>
        <strain evidence="18">SpSt-961</strain>
    </source>
</reference>
<dbReference type="GO" id="GO:0046930">
    <property type="term" value="C:pore complex"/>
    <property type="evidence" value="ECO:0007669"/>
    <property type="project" value="UniProtKB-KW"/>
</dbReference>
<evidence type="ECO:0000256" key="1">
    <source>
        <dbReference type="ARBA" id="ARBA00004571"/>
    </source>
</evidence>
<keyword evidence="8" id="KW-0625">Polysaccharide transport</keyword>
<evidence type="ECO:0000256" key="10">
    <source>
        <dbReference type="ARBA" id="ARBA00023114"/>
    </source>
</evidence>
<comment type="similarity">
    <text evidence="2">Belongs to the BexD/CtrA/VexA family.</text>
</comment>
<evidence type="ECO:0000256" key="14">
    <source>
        <dbReference type="ARBA" id="ARBA00023288"/>
    </source>
</evidence>
<protein>
    <submittedName>
        <fullName evidence="18">Polysaccharide export protein</fullName>
    </submittedName>
</protein>
<keyword evidence="4" id="KW-1134">Transmembrane beta strand</keyword>
<feature type="domain" description="SLBB" evidence="17">
    <location>
        <begin position="141"/>
        <end position="220"/>
    </location>
</feature>
<keyword evidence="10" id="KW-0626">Porin</keyword>
<dbReference type="AlphaFoldDB" id="A0A7V3RGV4"/>
<dbReference type="GO" id="GO:0015288">
    <property type="term" value="F:porin activity"/>
    <property type="evidence" value="ECO:0007669"/>
    <property type="project" value="UniProtKB-KW"/>
</dbReference>